<proteinExistence type="predicted"/>
<comment type="caution">
    <text evidence="3">The sequence shown here is derived from an EMBL/GenBank/DDBJ whole genome shotgun (WGS) entry which is preliminary data.</text>
</comment>
<feature type="chain" id="PRO_5037735317" description="3-keto-alpha-glucoside-1,2-lyase/3-keto-2-hydroxy-glucal hydratase domain-containing protein" evidence="1">
    <location>
        <begin position="20"/>
        <end position="204"/>
    </location>
</feature>
<evidence type="ECO:0000259" key="2">
    <source>
        <dbReference type="Pfam" id="PF06439"/>
    </source>
</evidence>
<dbReference type="AlphaFoldDB" id="A0A916WIW4"/>
<keyword evidence="1" id="KW-0732">Signal</keyword>
<accession>A0A916WIW4</accession>
<dbReference type="RefSeq" id="WP_188709135.1">
    <property type="nucleotide sequence ID" value="NZ_BMIG01000010.1"/>
</dbReference>
<gene>
    <name evidence="3" type="ORF">GCM10011496_28020</name>
</gene>
<reference evidence="3" key="1">
    <citation type="journal article" date="2014" name="Int. J. Syst. Evol. Microbiol.">
        <title>Complete genome sequence of Corynebacterium casei LMG S-19264T (=DSM 44701T), isolated from a smear-ripened cheese.</title>
        <authorList>
            <consortium name="US DOE Joint Genome Institute (JGI-PGF)"/>
            <person name="Walter F."/>
            <person name="Albersmeier A."/>
            <person name="Kalinowski J."/>
            <person name="Ruckert C."/>
        </authorList>
    </citation>
    <scope>NUCLEOTIDE SEQUENCE</scope>
    <source>
        <strain evidence="3">CGMCC 1.15322</strain>
    </source>
</reference>
<feature type="domain" description="3-keto-alpha-glucoside-1,2-lyase/3-keto-2-hydroxy-glucal hydratase" evidence="2">
    <location>
        <begin position="29"/>
        <end position="201"/>
    </location>
</feature>
<evidence type="ECO:0000313" key="3">
    <source>
        <dbReference type="EMBL" id="GGB05458.1"/>
    </source>
</evidence>
<dbReference type="EMBL" id="BMIG01000010">
    <property type="protein sequence ID" value="GGB05458.1"/>
    <property type="molecule type" value="Genomic_DNA"/>
</dbReference>
<dbReference type="InterPro" id="IPR010496">
    <property type="entry name" value="AL/BT2_dom"/>
</dbReference>
<evidence type="ECO:0000256" key="1">
    <source>
        <dbReference type="SAM" id="SignalP"/>
    </source>
</evidence>
<reference evidence="3" key="2">
    <citation type="submission" date="2020-09" db="EMBL/GenBank/DDBJ databases">
        <authorList>
            <person name="Sun Q."/>
            <person name="Zhou Y."/>
        </authorList>
    </citation>
    <scope>NUCLEOTIDE SEQUENCE</scope>
    <source>
        <strain evidence="3">CGMCC 1.15322</strain>
    </source>
</reference>
<dbReference type="Pfam" id="PF06439">
    <property type="entry name" value="3keto-disac_hyd"/>
    <property type="match status" value="1"/>
</dbReference>
<keyword evidence="4" id="KW-1185">Reference proteome</keyword>
<feature type="signal peptide" evidence="1">
    <location>
        <begin position="1"/>
        <end position="19"/>
    </location>
</feature>
<evidence type="ECO:0000313" key="4">
    <source>
        <dbReference type="Proteomes" id="UP000620596"/>
    </source>
</evidence>
<name>A0A916WIW4_9BURK</name>
<protein>
    <recommendedName>
        <fullName evidence="2">3-keto-alpha-glucoside-1,2-lyase/3-keto-2-hydroxy-glucal hydratase domain-containing protein</fullName>
    </recommendedName>
</protein>
<dbReference type="Proteomes" id="UP000620596">
    <property type="component" value="Unassembled WGS sequence"/>
</dbReference>
<dbReference type="GO" id="GO:0016787">
    <property type="term" value="F:hydrolase activity"/>
    <property type="evidence" value="ECO:0007669"/>
    <property type="project" value="InterPro"/>
</dbReference>
<dbReference type="PROSITE" id="PS51257">
    <property type="entry name" value="PROKAR_LIPOPROTEIN"/>
    <property type="match status" value="1"/>
</dbReference>
<sequence length="204" mass="22239">MTRFFARSLALLVIAVSFAGCSHMREDAGWTTLVGGPDTLQNWDRLGDANWRLEDGMLVADKASVASYLVTKNSYKDFQIRAEFWADHTTNSGIFMRVADPKKVAATNSYEVNIFDQRPDPSYGTGAIVDFAKVSPMPKAGGKWNTFLITAKGTNLIVEMNGVQTVNIQDSKFASGPFALQFANGPQGAPGGVIKWRKVQIAAL</sequence>
<dbReference type="Gene3D" id="2.60.120.560">
    <property type="entry name" value="Exo-inulinase, domain 1"/>
    <property type="match status" value="1"/>
</dbReference>
<organism evidence="3 4">
    <name type="scientific">Polaromonas eurypsychrophila</name>
    <dbReference type="NCBI Taxonomy" id="1614635"/>
    <lineage>
        <taxon>Bacteria</taxon>
        <taxon>Pseudomonadati</taxon>
        <taxon>Pseudomonadota</taxon>
        <taxon>Betaproteobacteria</taxon>
        <taxon>Burkholderiales</taxon>
        <taxon>Comamonadaceae</taxon>
        <taxon>Polaromonas</taxon>
    </lineage>
</organism>